<dbReference type="InterPro" id="IPR017853">
    <property type="entry name" value="GH"/>
</dbReference>
<dbReference type="Gene3D" id="2.115.10.20">
    <property type="entry name" value="Glycosyl hydrolase domain, family 43"/>
    <property type="match status" value="2"/>
</dbReference>
<accession>A0ABQ0BGX0</accession>
<dbReference type="Pfam" id="PF04616">
    <property type="entry name" value="Glyco_hydro_43"/>
    <property type="match status" value="1"/>
</dbReference>
<comment type="caution">
    <text evidence="10">The sequence shown here is derived from an EMBL/GenBank/DDBJ whole genome shotgun (WGS) entry which is preliminary data.</text>
</comment>
<gene>
    <name evidence="10" type="ORF">K040078D81_48300</name>
</gene>
<protein>
    <recommendedName>
        <fullName evidence="4">non-reducing end alpha-L-arabinofuranosidase</fullName>
        <ecNumber evidence="4">3.2.1.55</ecNumber>
    </recommendedName>
</protein>
<name>A0ABQ0BGX0_9FIRM</name>
<dbReference type="Gene3D" id="3.20.20.80">
    <property type="entry name" value="Glycosidases"/>
    <property type="match status" value="1"/>
</dbReference>
<evidence type="ECO:0000256" key="6">
    <source>
        <dbReference type="ARBA" id="ARBA00022801"/>
    </source>
</evidence>
<dbReference type="Proteomes" id="UP001600943">
    <property type="component" value="Unassembled WGS sequence"/>
</dbReference>
<dbReference type="EMBL" id="BAABYW010000001">
    <property type="protein sequence ID" value="GAA6410713.1"/>
    <property type="molecule type" value="Genomic_DNA"/>
</dbReference>
<dbReference type="InterPro" id="IPR010720">
    <property type="entry name" value="Alpha-L-AF_C"/>
</dbReference>
<dbReference type="Pfam" id="PF06964">
    <property type="entry name" value="Alpha-L-AF_C"/>
    <property type="match status" value="1"/>
</dbReference>
<dbReference type="PANTHER" id="PTHR31776:SF0">
    <property type="entry name" value="ALPHA-L-ARABINOFURANOSIDASE 1"/>
    <property type="match status" value="1"/>
</dbReference>
<evidence type="ECO:0000256" key="5">
    <source>
        <dbReference type="ARBA" id="ARBA00022729"/>
    </source>
</evidence>
<keyword evidence="11" id="KW-1185">Reference proteome</keyword>
<keyword evidence="6" id="KW-0378">Hydrolase</keyword>
<dbReference type="Gene3D" id="2.60.40.1180">
    <property type="entry name" value="Golgi alpha-mannosidase II"/>
    <property type="match status" value="1"/>
</dbReference>
<dbReference type="CDD" id="cd08983">
    <property type="entry name" value="GH43_Bt3655-like"/>
    <property type="match status" value="1"/>
</dbReference>
<dbReference type="InterPro" id="IPR013780">
    <property type="entry name" value="Glyco_hydro_b"/>
</dbReference>
<evidence type="ECO:0000256" key="4">
    <source>
        <dbReference type="ARBA" id="ARBA00012670"/>
    </source>
</evidence>
<comment type="similarity">
    <text evidence="3">Belongs to the glycosyl hydrolase 43 family.</text>
</comment>
<evidence type="ECO:0000313" key="10">
    <source>
        <dbReference type="EMBL" id="GAA6410713.1"/>
    </source>
</evidence>
<evidence type="ECO:0000313" key="11">
    <source>
        <dbReference type="Proteomes" id="UP001600943"/>
    </source>
</evidence>
<dbReference type="SUPFAM" id="SSF51445">
    <property type="entry name" value="(Trans)glycosidases"/>
    <property type="match status" value="1"/>
</dbReference>
<sequence length="1387" mass="157379">MDQRENGYLFVHFTGESPDGEQVYFALSRDGMHWQDLNGGRPVIRSGIGEKGVRDPFIIKSVIDGKFYIIATDLRIASKKGWTAAQMEGSTRIIVWCSEDLLHWSEPWSFETGIPGAGCAWAPEAIYDPEKGSYLVFWAAMTKEPGDSAHKQRIYCSYTRDFRVFTAPEKYIERDHHVIDTTIIEEEGVFYRFSKDETNKNIRMDKGISLQGEFTEVCAEQLRTLMGVEGPAAFPMGEKGKWCLMVDRFAEGLGYLPLICTSLENGDFKVAEAADYDMGNVCKRHGSVLVLKESEYQRLYERWGSKNAEPDIKVNINTKAEKAEMQDLFGIFFEDLNHAADGGLYAELIQNRAFEFCSVDNPEYHGLTAWEKIEKGGKTELRVEKEHGLFPENPHYLVMEIPEAGEDTGVWNLGFGQGISFEKDESYDFTCYARKERGDCERLEVSLRSANGQVYTCASIYMTEDWEKYQLTLQAPMDDRQGRLAVTVKGSGCVELDFVSLFPRHTYKNRKNGLRRDLAQLLEDMHPKFLRFPGGCLIHGGSLHAKDRDSLYRWKNTIGPVENRPACRNNWGYNQTMGLGYYEYFLLCEDLGAKPVPVLPGGYNPHTREGAVGDELEGYIRDALDLIEFANGDADSFWGARRAKMGHPEPFHLEYIGIGNEEVGEPFFERYPLFHKAIREKYPEIRIIGTSGPFAAGREYDRGWRSAREEGADLVDEHYYQSPEWFIAHHHRYDAFPENGPKVFLGEYASHDNTWFNALAEASFMVGMQNAAHAVKLACYAPLFCHKDYVNWEPDMIWMDNHGAVPSPSYYVQKLFMNHHGDVVLQQEIGDKGPSVMMSRYPDSLPGSIVLEANESEVVFDNIVIKEEETGKQYTYPKTVVNPDKPKEKLMDVSSRDYTIHLHARELSGKKGFTISFGQQDEKKRLFWEIGGWANQDSIIGEDVNGRNSCLIQRSRSVEVGRTYDLEIRVRGRKVETFVDGVPEQETEVLPVLAEPVYITSSLEKDTGDVIIKLVNVLPREQKVQICLEGEENSRFAGSLYRMDGFGREDRNTFEHPDLVTPKVTAAAFESNRFEVDIKPESICILRLHGRQNPVLPGLYADPDVLNFNGTYYLYPTTDGFSHWSGTKFHVFSSKDLRKWKDEGIILDVASEQVPWSVGSAWAPAVFQRNGRFYYYFCAKRPDGVSCIGAAVSDSPVSGFLAQPEPLLTPETVQAAGVKMSQVIDPSIYEEDGQVYMLFGNGEPAIVKLSDDLLHVCPETMKNLEGAEDFREAVTVLKRQGIYHFTWSCEDTGCEDYHVNYGISKSLYGPVKYLYLVLLKRPETGVLGTGHHCIFQGSGEDTYYMAYHRFATPFSDYPEGKGYHRETCMDRVEFGADGLMKPVYVNP</sequence>
<dbReference type="InterPro" id="IPR051563">
    <property type="entry name" value="Glycosyl_Hydrolase_51"/>
</dbReference>
<dbReference type="InterPro" id="IPR008979">
    <property type="entry name" value="Galactose-bd-like_sf"/>
</dbReference>
<dbReference type="InterPro" id="IPR023296">
    <property type="entry name" value="Glyco_hydro_beta-prop_sf"/>
</dbReference>
<dbReference type="InterPro" id="IPR006710">
    <property type="entry name" value="Glyco_hydro_43"/>
</dbReference>
<keyword evidence="7" id="KW-0325">Glycoprotein</keyword>
<dbReference type="InterPro" id="IPR055235">
    <property type="entry name" value="ASD1_cat"/>
</dbReference>
<dbReference type="Gene3D" id="2.60.120.260">
    <property type="entry name" value="Galactose-binding domain-like"/>
    <property type="match status" value="1"/>
</dbReference>
<evidence type="ECO:0000256" key="3">
    <source>
        <dbReference type="ARBA" id="ARBA00009865"/>
    </source>
</evidence>
<comment type="similarity">
    <text evidence="2">Belongs to the glycosyl hydrolase 51 family.</text>
</comment>
<organism evidence="10 11">
    <name type="scientific">Blautia hominis</name>
    <dbReference type="NCBI Taxonomy" id="2025493"/>
    <lineage>
        <taxon>Bacteria</taxon>
        <taxon>Bacillati</taxon>
        <taxon>Bacillota</taxon>
        <taxon>Clostridia</taxon>
        <taxon>Lachnospirales</taxon>
        <taxon>Lachnospiraceae</taxon>
        <taxon>Blautia</taxon>
    </lineage>
</organism>
<dbReference type="EC" id="3.2.1.55" evidence="4"/>
<proteinExistence type="inferred from homology"/>
<evidence type="ECO:0000256" key="1">
    <source>
        <dbReference type="ARBA" id="ARBA00001462"/>
    </source>
</evidence>
<dbReference type="RefSeq" id="WP_390409140.1">
    <property type="nucleotide sequence ID" value="NZ_BAABYW010000001.1"/>
</dbReference>
<dbReference type="SUPFAM" id="SSF49785">
    <property type="entry name" value="Galactose-binding domain-like"/>
    <property type="match status" value="1"/>
</dbReference>
<evidence type="ECO:0000256" key="2">
    <source>
        <dbReference type="ARBA" id="ARBA00007186"/>
    </source>
</evidence>
<dbReference type="Pfam" id="PF22848">
    <property type="entry name" value="ASD1_dom"/>
    <property type="match status" value="1"/>
</dbReference>
<dbReference type="SMART" id="SM00813">
    <property type="entry name" value="Alpha-L-AF_C"/>
    <property type="match status" value="1"/>
</dbReference>
<dbReference type="CDD" id="cd18828">
    <property type="entry name" value="GH43_BT3675-like"/>
    <property type="match status" value="1"/>
</dbReference>
<evidence type="ECO:0000259" key="9">
    <source>
        <dbReference type="SMART" id="SM00813"/>
    </source>
</evidence>
<dbReference type="PANTHER" id="PTHR31776">
    <property type="entry name" value="ALPHA-L-ARABINOFURANOSIDASE 1"/>
    <property type="match status" value="1"/>
</dbReference>
<evidence type="ECO:0000256" key="8">
    <source>
        <dbReference type="ARBA" id="ARBA00023295"/>
    </source>
</evidence>
<keyword evidence="5" id="KW-0732">Signal</keyword>
<dbReference type="SUPFAM" id="SSF75005">
    <property type="entry name" value="Arabinanase/levansucrase/invertase"/>
    <property type="match status" value="2"/>
</dbReference>
<evidence type="ECO:0000256" key="7">
    <source>
        <dbReference type="ARBA" id="ARBA00023180"/>
    </source>
</evidence>
<keyword evidence="8" id="KW-0326">Glycosidase</keyword>
<comment type="catalytic activity">
    <reaction evidence="1">
        <text>Hydrolysis of terminal non-reducing alpha-L-arabinofuranoside residues in alpha-L-arabinosides.</text>
        <dbReference type="EC" id="3.2.1.55"/>
    </reaction>
</comment>
<feature type="domain" description="Alpha-L-arabinofuranosidase C-terminal" evidence="9">
    <location>
        <begin position="746"/>
        <end position="1082"/>
    </location>
</feature>
<reference evidence="10 11" key="1">
    <citation type="submission" date="2024-04" db="EMBL/GenBank/DDBJ databases">
        <title>Defined microbial consortia suppress multidrug-resistant proinflammatory Enterobacteriaceae via ecological control.</title>
        <authorList>
            <person name="Furuichi M."/>
            <person name="Kawaguchi T."/>
            <person name="Pust M."/>
            <person name="Yasuma K."/>
            <person name="Plichta D."/>
            <person name="Hasegawa N."/>
            <person name="Ohya T."/>
            <person name="Bhattarai S."/>
            <person name="Sasajima S."/>
            <person name="Aoto Y."/>
            <person name="Tuganbaev T."/>
            <person name="Yaginuma M."/>
            <person name="Ueda M."/>
            <person name="Okahashi N."/>
            <person name="Amafuji K."/>
            <person name="Kiridooshi Y."/>
            <person name="Sugita K."/>
            <person name="Strazar M."/>
            <person name="Skelly A."/>
            <person name="Suda W."/>
            <person name="Hattori M."/>
            <person name="Nakamoto N."/>
            <person name="Caballero S."/>
            <person name="Norman J."/>
            <person name="Olle B."/>
            <person name="Tanoue T."/>
            <person name="Arita M."/>
            <person name="Bucci V."/>
            <person name="Atarashi K."/>
            <person name="Xavier R."/>
            <person name="Honda K."/>
        </authorList>
    </citation>
    <scope>NUCLEOTIDE SEQUENCE [LARGE SCALE GENOMIC DNA]</scope>
    <source>
        <strain evidence="11">k04-0078-D8-1</strain>
    </source>
</reference>